<dbReference type="EMBL" id="PEWV01000051">
    <property type="protein sequence ID" value="PIU41530.1"/>
    <property type="molecule type" value="Genomic_DNA"/>
</dbReference>
<accession>A0A2J0KYQ3</accession>
<dbReference type="EC" id="5.2.1.8" evidence="2"/>
<evidence type="ECO:0000256" key="7">
    <source>
        <dbReference type="SAM" id="Phobius"/>
    </source>
</evidence>
<proteinExistence type="predicted"/>
<evidence type="ECO:0000313" key="9">
    <source>
        <dbReference type="EMBL" id="PIU41530.1"/>
    </source>
</evidence>
<evidence type="ECO:0000256" key="4">
    <source>
        <dbReference type="ARBA" id="ARBA00023110"/>
    </source>
</evidence>
<dbReference type="PANTHER" id="PTHR47245">
    <property type="entry name" value="PEPTIDYLPROLYL ISOMERASE"/>
    <property type="match status" value="1"/>
</dbReference>
<dbReference type="PROSITE" id="PS01096">
    <property type="entry name" value="PPIC_PPIASE_1"/>
    <property type="match status" value="1"/>
</dbReference>
<dbReference type="AlphaFoldDB" id="A0A2J0KYQ3"/>
<dbReference type="Pfam" id="PF13145">
    <property type="entry name" value="Rotamase_2"/>
    <property type="match status" value="1"/>
</dbReference>
<evidence type="ECO:0000256" key="2">
    <source>
        <dbReference type="ARBA" id="ARBA00013194"/>
    </source>
</evidence>
<dbReference type="InterPro" id="IPR046357">
    <property type="entry name" value="PPIase_dom_sf"/>
</dbReference>
<dbReference type="PROSITE" id="PS50198">
    <property type="entry name" value="PPIC_PPIASE_2"/>
    <property type="match status" value="1"/>
</dbReference>
<keyword evidence="3" id="KW-0732">Signal</keyword>
<dbReference type="PANTHER" id="PTHR47245:SF1">
    <property type="entry name" value="FOLDASE PROTEIN PRSA"/>
    <property type="match status" value="1"/>
</dbReference>
<dbReference type="GO" id="GO:0003755">
    <property type="term" value="F:peptidyl-prolyl cis-trans isomerase activity"/>
    <property type="evidence" value="ECO:0007669"/>
    <property type="project" value="UniProtKB-KW"/>
</dbReference>
<dbReference type="SUPFAM" id="SSF109998">
    <property type="entry name" value="Triger factor/SurA peptide-binding domain-like"/>
    <property type="match status" value="1"/>
</dbReference>
<evidence type="ECO:0000259" key="8">
    <source>
        <dbReference type="PROSITE" id="PS50198"/>
    </source>
</evidence>
<dbReference type="InterPro" id="IPR050245">
    <property type="entry name" value="PrsA_foldase"/>
</dbReference>
<dbReference type="InterPro" id="IPR000297">
    <property type="entry name" value="PPIase_PpiC"/>
</dbReference>
<dbReference type="InterPro" id="IPR023058">
    <property type="entry name" value="PPIase_PpiC_CS"/>
</dbReference>
<keyword evidence="7" id="KW-0812">Transmembrane</keyword>
<sequence length="283" mass="32687">MNKPRHVYYLFAAFILSISMALLFVNGCSSKKDKVLAKVDEEIITVPDFNNRISKLPNQYQDMVKKEKARFLDDLIMETIFYNEAIRRGIDKQKDTKEVLKEAKKKILTAKLIEDEIEKKIKVDEAEVKDYYQNHKDGFMIPTKYRASHILVKTEEKAAEILASLSNGSDFAKLAESESIDITNRRGGDVGYFTEGQLIPEFEKACTKLEVGQVSPIVKTPFGYHIIKLTDKKEARVKDFEEVKGKIKEEIKGLKRKERFNKLVKDLKKKAYIKINLELIKDE</sequence>
<feature type="transmembrane region" description="Helical" evidence="7">
    <location>
        <begin position="7"/>
        <end position="25"/>
    </location>
</feature>
<evidence type="ECO:0000256" key="3">
    <source>
        <dbReference type="ARBA" id="ARBA00022729"/>
    </source>
</evidence>
<name>A0A2J0KYQ3_9BACT</name>
<keyword evidence="7" id="KW-0472">Membrane</keyword>
<dbReference type="InterPro" id="IPR027304">
    <property type="entry name" value="Trigger_fact/SurA_dom_sf"/>
</dbReference>
<keyword evidence="7" id="KW-1133">Transmembrane helix</keyword>
<dbReference type="Gene3D" id="1.10.8.1040">
    <property type="match status" value="1"/>
</dbReference>
<dbReference type="SUPFAM" id="SSF54534">
    <property type="entry name" value="FKBP-like"/>
    <property type="match status" value="1"/>
</dbReference>
<reference evidence="9 10" key="1">
    <citation type="submission" date="2017-09" db="EMBL/GenBank/DDBJ databases">
        <title>Depth-based differentiation of microbial function through sediment-hosted aquifers and enrichment of novel symbionts in the deep terrestrial subsurface.</title>
        <authorList>
            <person name="Probst A.J."/>
            <person name="Ladd B."/>
            <person name="Jarett J.K."/>
            <person name="Geller-Mcgrath D.E."/>
            <person name="Sieber C.M."/>
            <person name="Emerson J.B."/>
            <person name="Anantharaman K."/>
            <person name="Thomas B.C."/>
            <person name="Malmstrom R."/>
            <person name="Stieglmeier M."/>
            <person name="Klingl A."/>
            <person name="Woyke T."/>
            <person name="Ryan C.M."/>
            <person name="Banfield J.F."/>
        </authorList>
    </citation>
    <scope>NUCLEOTIDE SEQUENCE [LARGE SCALE GENOMIC DNA]</scope>
    <source>
        <strain evidence="9">CG07_land_8_20_14_0_80_42_15</strain>
    </source>
</reference>
<evidence type="ECO:0000256" key="5">
    <source>
        <dbReference type="ARBA" id="ARBA00023235"/>
    </source>
</evidence>
<evidence type="ECO:0000313" key="10">
    <source>
        <dbReference type="Proteomes" id="UP000230052"/>
    </source>
</evidence>
<evidence type="ECO:0000256" key="6">
    <source>
        <dbReference type="PROSITE-ProRule" id="PRU00278"/>
    </source>
</evidence>
<comment type="caution">
    <text evidence="9">The sequence shown here is derived from an EMBL/GenBank/DDBJ whole genome shotgun (WGS) entry which is preliminary data.</text>
</comment>
<dbReference type="Gene3D" id="3.10.50.40">
    <property type="match status" value="1"/>
</dbReference>
<keyword evidence="5 6" id="KW-0413">Isomerase</keyword>
<dbReference type="Proteomes" id="UP000230052">
    <property type="component" value="Unassembled WGS sequence"/>
</dbReference>
<gene>
    <name evidence="9" type="ORF">COS99_04965</name>
</gene>
<comment type="catalytic activity">
    <reaction evidence="1">
        <text>[protein]-peptidylproline (omega=180) = [protein]-peptidylproline (omega=0)</text>
        <dbReference type="Rhea" id="RHEA:16237"/>
        <dbReference type="Rhea" id="RHEA-COMP:10747"/>
        <dbReference type="Rhea" id="RHEA-COMP:10748"/>
        <dbReference type="ChEBI" id="CHEBI:83833"/>
        <dbReference type="ChEBI" id="CHEBI:83834"/>
        <dbReference type="EC" id="5.2.1.8"/>
    </reaction>
</comment>
<protein>
    <recommendedName>
        <fullName evidence="2">peptidylprolyl isomerase</fullName>
        <ecNumber evidence="2">5.2.1.8</ecNumber>
    </recommendedName>
</protein>
<evidence type="ECO:0000256" key="1">
    <source>
        <dbReference type="ARBA" id="ARBA00000971"/>
    </source>
</evidence>
<feature type="domain" description="PpiC" evidence="8">
    <location>
        <begin position="142"/>
        <end position="231"/>
    </location>
</feature>
<keyword evidence="4 6" id="KW-0697">Rotamase</keyword>
<organism evidence="9 10">
    <name type="scientific">Candidatus Aquitaenariimonas noxiae</name>
    <dbReference type="NCBI Taxonomy" id="1974741"/>
    <lineage>
        <taxon>Bacteria</taxon>
        <taxon>Pseudomonadati</taxon>
        <taxon>Candidatus Omnitrophota</taxon>
        <taxon>Candidatus Aquitaenariimonas</taxon>
    </lineage>
</organism>